<accession>A0A061ANN2</accession>
<dbReference type="HAMAP" id="MF_03198">
    <property type="entry name" value="Methyltr_EFM6"/>
    <property type="match status" value="1"/>
</dbReference>
<dbReference type="InterPro" id="IPR029063">
    <property type="entry name" value="SAM-dependent_MTases_sf"/>
</dbReference>
<dbReference type="InterPro" id="IPR019410">
    <property type="entry name" value="Methyltransf_16"/>
</dbReference>
<reference evidence="2" key="1">
    <citation type="journal article" date="2014" name="Genome Announc.">
        <title>Genome sequence of the yeast Cyberlindnera fabianii (Hansenula fabianii).</title>
        <authorList>
            <person name="Freel K.C."/>
            <person name="Sarilar V."/>
            <person name="Neuveglise C."/>
            <person name="Devillers H."/>
            <person name="Friedrich A."/>
            <person name="Schacherer J."/>
        </authorList>
    </citation>
    <scope>NUCLEOTIDE SEQUENCE</scope>
    <source>
        <strain evidence="2">YJS4271</strain>
    </source>
</reference>
<protein>
    <recommendedName>
        <fullName evidence="1">Protein-lysine N-methyltransferase EFM6</fullName>
        <ecNumber evidence="1">2.1.1.-</ecNumber>
    </recommendedName>
    <alternativeName>
        <fullName evidence="1">Elongation factor methyltransferase 6</fullName>
    </alternativeName>
</protein>
<comment type="function">
    <text evidence="1">S-adenosyl-L-methionine-dependent protein-lysine N-methyltransferase that methylates elongation factor 1-alpha.</text>
</comment>
<name>A0A061ANN2_CYBFA</name>
<dbReference type="OrthoDB" id="407325at2759"/>
<feature type="binding site" evidence="1">
    <location>
        <position position="103"/>
    </location>
    <ligand>
        <name>S-adenosyl-L-methionine</name>
        <dbReference type="ChEBI" id="CHEBI:59789"/>
    </ligand>
</feature>
<proteinExistence type="inferred from homology"/>
<dbReference type="GO" id="GO:0005829">
    <property type="term" value="C:cytosol"/>
    <property type="evidence" value="ECO:0007669"/>
    <property type="project" value="TreeGrafter"/>
</dbReference>
<gene>
    <name evidence="1" type="primary">EFM6</name>
    <name evidence="2" type="ORF">CYFA0S_03e01002g</name>
</gene>
<dbReference type="AlphaFoldDB" id="A0A061ANN2"/>
<dbReference type="SUPFAM" id="SSF53335">
    <property type="entry name" value="S-adenosyl-L-methionine-dependent methyltransferases"/>
    <property type="match status" value="1"/>
</dbReference>
<sequence length="256" mass="28660">MDAELFGAFEDLAPLRPAEHLGESDMTFDGRLPESLKIWEDGGATGCGGKVWIAGELLSKYVLDTDLRGRKKVIEIGSGTGLVELALGKSTKRDDDMKVWITDIDDLVPLMDRNIVLNDLENTVGAATLSWGGILPDYAKEGVDLILAADCVYLEEAFPLLEKTLLDLTEETSPLIIMAYRKRRKADGKFFKKIRKNFEIIPITDFKEYDFYLRQRVTIFQMVRKPKTMSVLKRHVETMTSGTSIPLPGTKPSSLL</sequence>
<evidence type="ECO:0000313" key="2">
    <source>
        <dbReference type="EMBL" id="CDR39222.1"/>
    </source>
</evidence>
<dbReference type="InterPro" id="IPR033684">
    <property type="entry name" value="EFM6"/>
</dbReference>
<dbReference type="Gene3D" id="3.40.50.150">
    <property type="entry name" value="Vaccinia Virus protein VP39"/>
    <property type="match status" value="1"/>
</dbReference>
<dbReference type="VEuPathDB" id="FungiDB:BON22_4574"/>
<keyword evidence="1" id="KW-0808">Transferase</keyword>
<dbReference type="PANTHER" id="PTHR14614:SF152">
    <property type="entry name" value="PROTEIN-LYSINE N-METHYLTRANSFERASE EFM6"/>
    <property type="match status" value="1"/>
</dbReference>
<keyword evidence="1" id="KW-0949">S-adenosyl-L-methionine</keyword>
<evidence type="ECO:0000256" key="1">
    <source>
        <dbReference type="HAMAP-Rule" id="MF_03198"/>
    </source>
</evidence>
<keyword evidence="1" id="KW-0963">Cytoplasm</keyword>
<comment type="subcellular location">
    <subcellularLocation>
        <location evidence="1">Cytoplasm</location>
    </subcellularLocation>
</comment>
<dbReference type="PANTHER" id="PTHR14614">
    <property type="entry name" value="HEPATOCELLULAR CARCINOMA-ASSOCIATED ANTIGEN"/>
    <property type="match status" value="1"/>
</dbReference>
<dbReference type="GO" id="GO:0016279">
    <property type="term" value="F:protein-lysine N-methyltransferase activity"/>
    <property type="evidence" value="ECO:0007669"/>
    <property type="project" value="UniProtKB-UniRule"/>
</dbReference>
<dbReference type="EC" id="2.1.1.-" evidence="1"/>
<feature type="binding site" evidence="1">
    <location>
        <position position="149"/>
    </location>
    <ligand>
        <name>S-adenosyl-L-methionine</name>
        <dbReference type="ChEBI" id="CHEBI:59789"/>
    </ligand>
</feature>
<dbReference type="GO" id="GO:0032259">
    <property type="term" value="P:methylation"/>
    <property type="evidence" value="ECO:0007669"/>
    <property type="project" value="UniProtKB-KW"/>
</dbReference>
<feature type="binding site" evidence="1">
    <location>
        <position position="131"/>
    </location>
    <ligand>
        <name>S-adenosyl-L-methionine</name>
        <dbReference type="ChEBI" id="CHEBI:59789"/>
    </ligand>
</feature>
<feature type="binding site" evidence="1">
    <location>
        <position position="52"/>
    </location>
    <ligand>
        <name>S-adenosyl-L-methionine</name>
        <dbReference type="ChEBI" id="CHEBI:59789"/>
    </ligand>
</feature>
<feature type="binding site" evidence="1">
    <location>
        <begin position="77"/>
        <end position="79"/>
    </location>
    <ligand>
        <name>S-adenosyl-L-methionine</name>
        <dbReference type="ChEBI" id="CHEBI:59789"/>
    </ligand>
</feature>
<keyword evidence="1" id="KW-0489">Methyltransferase</keyword>
<dbReference type="EMBL" id="LK052888">
    <property type="protein sequence ID" value="CDR39222.1"/>
    <property type="molecule type" value="Genomic_DNA"/>
</dbReference>
<comment type="similarity">
    <text evidence="1">Belongs to the class I-like SAM-binding methyltransferase superfamily. METTL21 family. EFM6 subfamily.</text>
</comment>
<dbReference type="PhylomeDB" id="A0A061ANN2"/>
<dbReference type="Pfam" id="PF10294">
    <property type="entry name" value="Methyltransf_16"/>
    <property type="match status" value="1"/>
</dbReference>
<organism evidence="2">
    <name type="scientific">Cyberlindnera fabianii</name>
    <name type="common">Yeast</name>
    <name type="synonym">Hansenula fabianii</name>
    <dbReference type="NCBI Taxonomy" id="36022"/>
    <lineage>
        <taxon>Eukaryota</taxon>
        <taxon>Fungi</taxon>
        <taxon>Dikarya</taxon>
        <taxon>Ascomycota</taxon>
        <taxon>Saccharomycotina</taxon>
        <taxon>Saccharomycetes</taxon>
        <taxon>Phaffomycetales</taxon>
        <taxon>Phaffomycetaceae</taxon>
        <taxon>Cyberlindnera</taxon>
    </lineage>
</organism>